<dbReference type="InterPro" id="IPR042187">
    <property type="entry name" value="Flagellin_C_sub2"/>
</dbReference>
<keyword evidence="8" id="KW-1185">Reference proteome</keyword>
<dbReference type="eggNOG" id="COG1344">
    <property type="taxonomic scope" value="Bacteria"/>
</dbReference>
<comment type="function">
    <text evidence="4">Flagellin is the subunit protein which polymerizes to form the filaments of bacterial flagella.</text>
</comment>
<evidence type="ECO:0000256" key="2">
    <source>
        <dbReference type="ARBA" id="ARBA00022525"/>
    </source>
</evidence>
<feature type="domain" description="Flagellin N-terminal" evidence="5">
    <location>
        <begin position="5"/>
        <end position="137"/>
    </location>
</feature>
<evidence type="ECO:0000256" key="4">
    <source>
        <dbReference type="RuleBase" id="RU362073"/>
    </source>
</evidence>
<sequence>MAINNVSSGSNSFFLDQIQRKQDDNLEKLASGKKVNKAADAAAAQQIIERLSSESNAYQQSIRNAYDGISLSQVADGALQGINDDAQRIRELTQQAGSGILTDADRQAIQSEISGLQQNIQDTINNTEFNGQSLFTQDSEFSFQVGSGAGQSRSVNTSDLSSDLNAVFNIDVTVAGGVDSALQTLDDAISTIGEQRGDLGATQNAFQSSINNLSTTNENVQAARSRLQDTDFAQATADKAANDILSQSTSAVAVQARQSEQSVLSLLS</sequence>
<dbReference type="AlphaFoldDB" id="W7QBY0"/>
<dbReference type="EMBL" id="ARZY01000023">
    <property type="protein sequence ID" value="EWH09506.1"/>
    <property type="molecule type" value="Genomic_DNA"/>
</dbReference>
<dbReference type="Pfam" id="PF00669">
    <property type="entry name" value="Flagellin_N"/>
    <property type="match status" value="1"/>
</dbReference>
<comment type="subcellular location">
    <subcellularLocation>
        <location evidence="4">Secreted</location>
    </subcellularLocation>
    <subcellularLocation>
        <location evidence="4">Bacterial flagellum</location>
    </subcellularLocation>
</comment>
<organism evidence="7 8">
    <name type="scientific">Catenovulum agarivorans DS-2</name>
    <dbReference type="NCBI Taxonomy" id="1328313"/>
    <lineage>
        <taxon>Bacteria</taxon>
        <taxon>Pseudomonadati</taxon>
        <taxon>Pseudomonadota</taxon>
        <taxon>Gammaproteobacteria</taxon>
        <taxon>Alteromonadales</taxon>
        <taxon>Alteromonadaceae</taxon>
        <taxon>Catenovulum</taxon>
    </lineage>
</organism>
<protein>
    <recommendedName>
        <fullName evidence="4">Flagellin</fullName>
    </recommendedName>
</protein>
<dbReference type="Gene3D" id="6.10.10.10">
    <property type="entry name" value="Flagellar export chaperone, C-terminal domain"/>
    <property type="match status" value="1"/>
</dbReference>
<dbReference type="Gene3D" id="1.20.1330.10">
    <property type="entry name" value="f41 fragment of flagellin, N-terminal domain"/>
    <property type="match status" value="1"/>
</dbReference>
<dbReference type="InterPro" id="IPR001492">
    <property type="entry name" value="Flagellin"/>
</dbReference>
<keyword evidence="2 4" id="KW-0964">Secreted</keyword>
<feature type="domain" description="Flagellin C-terminal" evidence="6">
    <location>
        <begin position="182"/>
        <end position="267"/>
    </location>
</feature>
<evidence type="ECO:0000256" key="1">
    <source>
        <dbReference type="ARBA" id="ARBA00005709"/>
    </source>
</evidence>
<keyword evidence="7" id="KW-0966">Cell projection</keyword>
<reference evidence="7 8" key="1">
    <citation type="journal article" date="2014" name="Genome Announc.">
        <title>Draft Genome Sequence of the Agar-Degrading Bacterium Catenovulum sp. Strain DS-2, Isolated from Intestines of Haliotis diversicolor.</title>
        <authorList>
            <person name="Shan D."/>
            <person name="Li X."/>
            <person name="Gu Z."/>
            <person name="Wei G."/>
            <person name="Gao Z."/>
            <person name="Shao Z."/>
        </authorList>
    </citation>
    <scope>NUCLEOTIDE SEQUENCE [LARGE SCALE GENOMIC DNA]</scope>
    <source>
        <strain evidence="7 8">DS-2</strain>
    </source>
</reference>
<dbReference type="GO" id="GO:0005198">
    <property type="term" value="F:structural molecule activity"/>
    <property type="evidence" value="ECO:0007669"/>
    <property type="project" value="UniProtKB-UniRule"/>
</dbReference>
<dbReference type="Pfam" id="PF00700">
    <property type="entry name" value="Flagellin_C"/>
    <property type="match status" value="1"/>
</dbReference>
<keyword evidence="3 4" id="KW-0975">Bacterial flagellum</keyword>
<dbReference type="GO" id="GO:0005576">
    <property type="term" value="C:extracellular region"/>
    <property type="evidence" value="ECO:0007669"/>
    <property type="project" value="UniProtKB-SubCell"/>
</dbReference>
<keyword evidence="7" id="KW-0282">Flagellum</keyword>
<dbReference type="PANTHER" id="PTHR42792:SF2">
    <property type="entry name" value="FLAGELLIN"/>
    <property type="match status" value="1"/>
</dbReference>
<evidence type="ECO:0000313" key="7">
    <source>
        <dbReference type="EMBL" id="EWH09506.1"/>
    </source>
</evidence>
<keyword evidence="7" id="KW-0969">Cilium</keyword>
<dbReference type="STRING" id="1328313.DS2_12518"/>
<dbReference type="InterPro" id="IPR001029">
    <property type="entry name" value="Flagellin_N"/>
</dbReference>
<proteinExistence type="inferred from homology"/>
<gene>
    <name evidence="7" type="ORF">DS2_12518</name>
</gene>
<evidence type="ECO:0000259" key="6">
    <source>
        <dbReference type="Pfam" id="PF00700"/>
    </source>
</evidence>
<evidence type="ECO:0000259" key="5">
    <source>
        <dbReference type="Pfam" id="PF00669"/>
    </source>
</evidence>
<dbReference type="PRINTS" id="PR00207">
    <property type="entry name" value="FLAGELLIN"/>
</dbReference>
<dbReference type="GO" id="GO:0009288">
    <property type="term" value="C:bacterial-type flagellum"/>
    <property type="evidence" value="ECO:0007669"/>
    <property type="project" value="UniProtKB-SubCell"/>
</dbReference>
<evidence type="ECO:0000256" key="3">
    <source>
        <dbReference type="ARBA" id="ARBA00023143"/>
    </source>
</evidence>
<dbReference type="RefSeq" id="WP_081754265.1">
    <property type="nucleotide sequence ID" value="NZ_ARZY01000023.1"/>
</dbReference>
<dbReference type="Proteomes" id="UP000019276">
    <property type="component" value="Unassembled WGS sequence"/>
</dbReference>
<accession>W7QBY0</accession>
<dbReference type="InterPro" id="IPR046358">
    <property type="entry name" value="Flagellin_C"/>
</dbReference>
<dbReference type="PANTHER" id="PTHR42792">
    <property type="entry name" value="FLAGELLIN"/>
    <property type="match status" value="1"/>
</dbReference>
<comment type="similarity">
    <text evidence="1 4">Belongs to the bacterial flagellin family.</text>
</comment>
<comment type="caution">
    <text evidence="7">The sequence shown here is derived from an EMBL/GenBank/DDBJ whole genome shotgun (WGS) entry which is preliminary data.</text>
</comment>
<dbReference type="SUPFAM" id="SSF64518">
    <property type="entry name" value="Phase 1 flagellin"/>
    <property type="match status" value="1"/>
</dbReference>
<evidence type="ECO:0000313" key="8">
    <source>
        <dbReference type="Proteomes" id="UP000019276"/>
    </source>
</evidence>
<name>W7QBY0_9ALTE</name>